<dbReference type="KEGG" id="hch:HCH_02639"/>
<dbReference type="Proteomes" id="UP000000238">
    <property type="component" value="Chromosome"/>
</dbReference>
<name>Q2SIU6_HAHCH</name>
<dbReference type="RefSeq" id="WP_011396497.1">
    <property type="nucleotide sequence ID" value="NC_007645.1"/>
</dbReference>
<evidence type="ECO:0000313" key="1">
    <source>
        <dbReference type="EMBL" id="ABC29428.1"/>
    </source>
</evidence>
<dbReference type="AlphaFoldDB" id="Q2SIU6"/>
<dbReference type="OrthoDB" id="9766107at2"/>
<reference evidence="1 2" key="1">
    <citation type="journal article" date="2005" name="Nucleic Acids Res.">
        <title>Genomic blueprint of Hahella chejuensis, a marine microbe producing an algicidal agent.</title>
        <authorList>
            <person name="Jeong H."/>
            <person name="Yim J.H."/>
            <person name="Lee C."/>
            <person name="Choi S.-H."/>
            <person name="Park Y.K."/>
            <person name="Yoon S.H."/>
            <person name="Hur C.-G."/>
            <person name="Kang H.-Y."/>
            <person name="Kim D."/>
            <person name="Lee H.H."/>
            <person name="Park K.H."/>
            <person name="Park S.-H."/>
            <person name="Park H.-S."/>
            <person name="Lee H.K."/>
            <person name="Oh T.K."/>
            <person name="Kim J.F."/>
        </authorList>
    </citation>
    <scope>NUCLEOTIDE SEQUENCE [LARGE SCALE GENOMIC DNA]</scope>
    <source>
        <strain evidence="1 2">KCTC 2396</strain>
    </source>
</reference>
<dbReference type="HOGENOM" id="CLU_2537854_0_0_6"/>
<keyword evidence="2" id="KW-1185">Reference proteome</keyword>
<sequence length="83" mass="9576">MHSDYEWKEGTPYGRGMYLAATNDDGFKEVEFLLWEGKETGWFRFITSDVPPEPLASTTKVIGYIPLSEVAQSVKTWPEWDLE</sequence>
<accession>Q2SIU6</accession>
<dbReference type="EMBL" id="CP000155">
    <property type="protein sequence ID" value="ABC29428.1"/>
    <property type="molecule type" value="Genomic_DNA"/>
</dbReference>
<dbReference type="STRING" id="349521.HCH_02639"/>
<proteinExistence type="predicted"/>
<organism evidence="1 2">
    <name type="scientific">Hahella chejuensis (strain KCTC 2396)</name>
    <dbReference type="NCBI Taxonomy" id="349521"/>
    <lineage>
        <taxon>Bacteria</taxon>
        <taxon>Pseudomonadati</taxon>
        <taxon>Pseudomonadota</taxon>
        <taxon>Gammaproteobacteria</taxon>
        <taxon>Oceanospirillales</taxon>
        <taxon>Hahellaceae</taxon>
        <taxon>Hahella</taxon>
    </lineage>
</organism>
<gene>
    <name evidence="1" type="ordered locus">HCH_02639</name>
</gene>
<evidence type="ECO:0000313" key="2">
    <source>
        <dbReference type="Proteomes" id="UP000000238"/>
    </source>
</evidence>
<protein>
    <submittedName>
        <fullName evidence="1">Uncharacterized protein</fullName>
    </submittedName>
</protein>